<protein>
    <submittedName>
        <fullName evidence="2">Uncharacterized protein</fullName>
    </submittedName>
</protein>
<name>A0ABM5LRK6_THEM3</name>
<proteinExistence type="predicted"/>
<sequence>MKLYVFLSLIGIDGILAFLWFNFLNKIQEI</sequence>
<keyword evidence="1" id="KW-0472">Membrane</keyword>
<organism evidence="2 3">
    <name type="scientific">Thermoanaerobacter mathranii subsp. mathranii (strain DSM 11426 / CCUG 53645 / CIP 108742 / A3)</name>
    <dbReference type="NCBI Taxonomy" id="583358"/>
    <lineage>
        <taxon>Bacteria</taxon>
        <taxon>Bacillati</taxon>
        <taxon>Bacillota</taxon>
        <taxon>Clostridia</taxon>
        <taxon>Thermoanaerobacterales</taxon>
        <taxon>Thermoanaerobacteraceae</taxon>
        <taxon>Thermoanaerobacter</taxon>
    </lineage>
</organism>
<accession>A0ABM5LRK6</accession>
<evidence type="ECO:0000313" key="2">
    <source>
        <dbReference type="EMBL" id="ADH61462.1"/>
    </source>
</evidence>
<keyword evidence="3" id="KW-1185">Reference proteome</keyword>
<feature type="transmembrane region" description="Helical" evidence="1">
    <location>
        <begin position="6"/>
        <end position="24"/>
    </location>
</feature>
<dbReference type="Proteomes" id="UP000002064">
    <property type="component" value="Chromosome"/>
</dbReference>
<evidence type="ECO:0000256" key="1">
    <source>
        <dbReference type="SAM" id="Phobius"/>
    </source>
</evidence>
<gene>
    <name evidence="2" type="ordered locus">Tmath_1761</name>
</gene>
<reference evidence="2 3" key="1">
    <citation type="submission" date="2010-05" db="EMBL/GenBank/DDBJ databases">
        <title>Complete sequence of Thermoanaerobacter mathranii subsp. mathranii mathranii str. A3.</title>
        <authorList>
            <consortium name="US DOE Joint Genome Institute"/>
            <person name="Lucas S."/>
            <person name="Copeland A."/>
            <person name="Lapidus A."/>
            <person name="Cheng J.-F."/>
            <person name="Bruce D."/>
            <person name="Goodwin L."/>
            <person name="Pitluck S."/>
            <person name="Held B."/>
            <person name="Detter J.C."/>
            <person name="Han C."/>
            <person name="Tapia R."/>
            <person name="Land M."/>
            <person name="Hauser L."/>
            <person name="Kyrpides N."/>
            <person name="Mikhailova N."/>
            <person name="Zhou J."/>
            <person name="Hemme C."/>
            <person name="Woyke T."/>
        </authorList>
    </citation>
    <scope>NUCLEOTIDE SEQUENCE [LARGE SCALE GENOMIC DNA]</scope>
    <source>
        <strain evidence="2 3">A3</strain>
    </source>
</reference>
<dbReference type="EMBL" id="CP002032">
    <property type="protein sequence ID" value="ADH61462.1"/>
    <property type="molecule type" value="Genomic_DNA"/>
</dbReference>
<keyword evidence="1" id="KW-0812">Transmembrane</keyword>
<keyword evidence="1" id="KW-1133">Transmembrane helix</keyword>
<evidence type="ECO:0000313" key="3">
    <source>
        <dbReference type="Proteomes" id="UP000002064"/>
    </source>
</evidence>